<dbReference type="AlphaFoldDB" id="A3IN79"/>
<evidence type="ECO:0000256" key="1">
    <source>
        <dbReference type="SAM" id="Phobius"/>
    </source>
</evidence>
<evidence type="ECO:0000313" key="2">
    <source>
        <dbReference type="EMBL" id="EAZ92056.1"/>
    </source>
</evidence>
<dbReference type="EMBL" id="AAXW01000009">
    <property type="protein sequence ID" value="EAZ92056.1"/>
    <property type="molecule type" value="Genomic_DNA"/>
</dbReference>
<dbReference type="Proteomes" id="UP000003781">
    <property type="component" value="Unassembled WGS sequence"/>
</dbReference>
<keyword evidence="1" id="KW-1133">Transmembrane helix</keyword>
<dbReference type="OrthoDB" id="9835738at2"/>
<name>A3IN79_9CHRO</name>
<protein>
    <submittedName>
        <fullName evidence="2">Uncharacterized protein</fullName>
    </submittedName>
</protein>
<organism evidence="2 3">
    <name type="scientific">Crocosphaera chwakensis CCY0110</name>
    <dbReference type="NCBI Taxonomy" id="391612"/>
    <lineage>
        <taxon>Bacteria</taxon>
        <taxon>Bacillati</taxon>
        <taxon>Cyanobacteriota</taxon>
        <taxon>Cyanophyceae</taxon>
        <taxon>Oscillatoriophycideae</taxon>
        <taxon>Chroococcales</taxon>
        <taxon>Aphanothecaceae</taxon>
        <taxon>Crocosphaera</taxon>
        <taxon>Crocosphaera chwakensis</taxon>
    </lineage>
</organism>
<gene>
    <name evidence="2" type="ORF">CY0110_00320</name>
</gene>
<dbReference type="RefSeq" id="WP_008274844.1">
    <property type="nucleotide sequence ID" value="NZ_AAXW01000009.1"/>
</dbReference>
<keyword evidence="1" id="KW-0472">Membrane</keyword>
<accession>A3IN79</accession>
<sequence>MSNKKYVILTTYIISMILAVAGSWFARGVYDELILYKGYFHVINGTENQKKIELTFPSGESTNVNISSENMNTFVVSNTGEGSIAVKSDNQDLANVGYVSSFNPPIIIVIMDNKVVFQYITRP</sequence>
<feature type="transmembrane region" description="Helical" evidence="1">
    <location>
        <begin position="6"/>
        <end position="26"/>
    </location>
</feature>
<reference evidence="2 3" key="1">
    <citation type="submission" date="2007-03" db="EMBL/GenBank/DDBJ databases">
        <authorList>
            <person name="Stal L."/>
            <person name="Ferriera S."/>
            <person name="Johnson J."/>
            <person name="Kravitz S."/>
            <person name="Beeson K."/>
            <person name="Sutton G."/>
            <person name="Rogers Y.-H."/>
            <person name="Friedman R."/>
            <person name="Frazier M."/>
            <person name="Venter J.C."/>
        </authorList>
    </citation>
    <scope>NUCLEOTIDE SEQUENCE [LARGE SCALE GENOMIC DNA]</scope>
    <source>
        <strain evidence="2 3">CCY0110</strain>
    </source>
</reference>
<keyword evidence="1" id="KW-0812">Transmembrane</keyword>
<comment type="caution">
    <text evidence="2">The sequence shown here is derived from an EMBL/GenBank/DDBJ whole genome shotgun (WGS) entry which is preliminary data.</text>
</comment>
<proteinExistence type="predicted"/>
<evidence type="ECO:0000313" key="3">
    <source>
        <dbReference type="Proteomes" id="UP000003781"/>
    </source>
</evidence>
<keyword evidence="3" id="KW-1185">Reference proteome</keyword>